<dbReference type="Proteomes" id="UP000254266">
    <property type="component" value="Unassembled WGS sequence"/>
</dbReference>
<comment type="caution">
    <text evidence="1">The sequence shown here is derived from an EMBL/GenBank/DDBJ whole genome shotgun (WGS) entry which is preliminary data.</text>
</comment>
<reference evidence="1 2" key="1">
    <citation type="journal article" date="2018" name="ISME J.">
        <title>Endosymbiont genomes yield clues of tubeworm success.</title>
        <authorList>
            <person name="Li Y."/>
            <person name="Liles M.R."/>
            <person name="Halanych K.M."/>
        </authorList>
    </citation>
    <scope>NUCLEOTIDE SEQUENCE [LARGE SCALE GENOMIC DNA]</scope>
    <source>
        <strain evidence="1">A1464</strain>
    </source>
</reference>
<evidence type="ECO:0000313" key="1">
    <source>
        <dbReference type="EMBL" id="RDH85918.1"/>
    </source>
</evidence>
<dbReference type="EMBL" id="QFXC01000002">
    <property type="protein sequence ID" value="RDH85918.1"/>
    <property type="molecule type" value="Genomic_DNA"/>
</dbReference>
<name>A0A370DM08_9GAMM</name>
<protein>
    <recommendedName>
        <fullName evidence="3">SAM-dependent methyltransferase</fullName>
    </recommendedName>
</protein>
<dbReference type="AlphaFoldDB" id="A0A370DM08"/>
<dbReference type="SUPFAM" id="SSF53335">
    <property type="entry name" value="S-adenosyl-L-methionine-dependent methyltransferases"/>
    <property type="match status" value="1"/>
</dbReference>
<keyword evidence="2" id="KW-1185">Reference proteome</keyword>
<dbReference type="PANTHER" id="PTHR38451">
    <property type="entry name" value="TRNA (ADENINE(22)-N(1))-METHYLTRANSFERASE"/>
    <property type="match status" value="1"/>
</dbReference>
<evidence type="ECO:0008006" key="3">
    <source>
        <dbReference type="Google" id="ProtNLM"/>
    </source>
</evidence>
<organism evidence="1 2">
    <name type="scientific">endosymbiont of Galathealinum brachiosum</name>
    <dbReference type="NCBI Taxonomy" id="2200906"/>
    <lineage>
        <taxon>Bacteria</taxon>
        <taxon>Pseudomonadati</taxon>
        <taxon>Pseudomonadota</taxon>
        <taxon>Gammaproteobacteria</taxon>
        <taxon>sulfur-oxidizing symbionts</taxon>
    </lineage>
</organism>
<sequence>MNPSSRLGPRLNTILEFITRVQQDKPYPCIWDCCCDHGYLGIKILSENLCEKLVFVDQLPHLIEQLSNRLTPFCTDNDKIGNYELITADAGDLCFDAQQRHLVILAGVGGETSVEIVTGIEQNHPDVQVDYIFCPSASHNALREYLAINDFGLMFETLTCEKQRYYEIMYVKGKSAKDELPRVTLTCTLWEEDNEDHQRYLAKINAPRASKKPKRKRCKI</sequence>
<gene>
    <name evidence="1" type="ORF">DIZ80_00125</name>
</gene>
<dbReference type="InterPro" id="IPR029063">
    <property type="entry name" value="SAM-dependent_MTases_sf"/>
</dbReference>
<dbReference type="PANTHER" id="PTHR38451:SF1">
    <property type="entry name" value="TRNA (ADENINE(22)-N(1))-METHYLTRANSFERASE"/>
    <property type="match status" value="1"/>
</dbReference>
<accession>A0A370DM08</accession>
<dbReference type="Gene3D" id="3.40.50.150">
    <property type="entry name" value="Vaccinia Virus protein VP39"/>
    <property type="match status" value="1"/>
</dbReference>
<evidence type="ECO:0000313" key="2">
    <source>
        <dbReference type="Proteomes" id="UP000254266"/>
    </source>
</evidence>
<proteinExistence type="predicted"/>
<dbReference type="Pfam" id="PF12847">
    <property type="entry name" value="Methyltransf_18"/>
    <property type="match status" value="1"/>
</dbReference>